<dbReference type="EMBL" id="AXCN02001352">
    <property type="status" value="NOT_ANNOTATED_CDS"/>
    <property type="molecule type" value="Genomic_DNA"/>
</dbReference>
<evidence type="ECO:0000256" key="4">
    <source>
        <dbReference type="ARBA" id="ARBA00022725"/>
    </source>
</evidence>
<dbReference type="AlphaFoldDB" id="A0A182QR19"/>
<protein>
    <recommendedName>
        <fullName evidence="12">Odorant receptor</fullName>
    </recommendedName>
</protein>
<evidence type="ECO:0000256" key="3">
    <source>
        <dbReference type="ARBA" id="ARBA00022692"/>
    </source>
</evidence>
<dbReference type="GO" id="GO:0005549">
    <property type="term" value="F:odorant binding"/>
    <property type="evidence" value="ECO:0007669"/>
    <property type="project" value="InterPro"/>
</dbReference>
<dbReference type="EnsemblMetazoa" id="AFAF015162-RA">
    <property type="protein sequence ID" value="AFAF015162-PA"/>
    <property type="gene ID" value="AFAF015162"/>
</dbReference>
<keyword evidence="5 9" id="KW-1133">Transmembrane helix</keyword>
<evidence type="ECO:0000256" key="6">
    <source>
        <dbReference type="ARBA" id="ARBA00023136"/>
    </source>
</evidence>
<dbReference type="Proteomes" id="UP000075886">
    <property type="component" value="Unassembled WGS sequence"/>
</dbReference>
<dbReference type="GO" id="GO:0016020">
    <property type="term" value="C:membrane"/>
    <property type="evidence" value="ECO:0007669"/>
    <property type="project" value="UniProtKB-SubCell"/>
</dbReference>
<keyword evidence="4" id="KW-0552">Olfaction</keyword>
<dbReference type="GO" id="GO:0007165">
    <property type="term" value="P:signal transduction"/>
    <property type="evidence" value="ECO:0007669"/>
    <property type="project" value="UniProtKB-KW"/>
</dbReference>
<evidence type="ECO:0000313" key="11">
    <source>
        <dbReference type="Proteomes" id="UP000075886"/>
    </source>
</evidence>
<name>A0A182QR19_9DIPT</name>
<proteinExistence type="predicted"/>
<evidence type="ECO:0000256" key="1">
    <source>
        <dbReference type="ARBA" id="ARBA00004141"/>
    </source>
</evidence>
<keyword evidence="6 9" id="KW-0472">Membrane</keyword>
<keyword evidence="11" id="KW-1185">Reference proteome</keyword>
<reference evidence="11" key="1">
    <citation type="submission" date="2014-01" db="EMBL/GenBank/DDBJ databases">
        <title>The Genome Sequence of Anopheles farauti FAR1 (V2).</title>
        <authorList>
            <consortium name="The Broad Institute Genomics Platform"/>
            <person name="Neafsey D.E."/>
            <person name="Besansky N."/>
            <person name="Howell P."/>
            <person name="Walton C."/>
            <person name="Young S.K."/>
            <person name="Zeng Q."/>
            <person name="Gargeya S."/>
            <person name="Fitzgerald M."/>
            <person name="Haas B."/>
            <person name="Abouelleil A."/>
            <person name="Allen A.W."/>
            <person name="Alvarado L."/>
            <person name="Arachchi H.M."/>
            <person name="Berlin A.M."/>
            <person name="Chapman S.B."/>
            <person name="Gainer-Dewar J."/>
            <person name="Goldberg J."/>
            <person name="Griggs A."/>
            <person name="Gujja S."/>
            <person name="Hansen M."/>
            <person name="Howarth C."/>
            <person name="Imamovic A."/>
            <person name="Ireland A."/>
            <person name="Larimer J."/>
            <person name="McCowan C."/>
            <person name="Murphy C."/>
            <person name="Pearson M."/>
            <person name="Poon T.W."/>
            <person name="Priest M."/>
            <person name="Roberts A."/>
            <person name="Saif S."/>
            <person name="Shea T."/>
            <person name="Sisk P."/>
            <person name="Sykes S."/>
            <person name="Wortman J."/>
            <person name="Nusbaum C."/>
            <person name="Birren B."/>
        </authorList>
    </citation>
    <scope>NUCLEOTIDE SEQUENCE [LARGE SCALE GENOMIC DNA]</scope>
    <source>
        <strain evidence="11">FAR1</strain>
    </source>
</reference>
<dbReference type="Pfam" id="PF02949">
    <property type="entry name" value="7tm_6"/>
    <property type="match status" value="1"/>
</dbReference>
<evidence type="ECO:0000313" key="10">
    <source>
        <dbReference type="EnsemblMetazoa" id="AFAF015162-PA"/>
    </source>
</evidence>
<feature type="transmembrane region" description="Helical" evidence="9">
    <location>
        <begin position="360"/>
        <end position="379"/>
    </location>
</feature>
<evidence type="ECO:0000256" key="7">
    <source>
        <dbReference type="ARBA" id="ARBA00023170"/>
    </source>
</evidence>
<dbReference type="InterPro" id="IPR004117">
    <property type="entry name" value="7tm6_olfct_rcpt"/>
</dbReference>
<keyword evidence="7" id="KW-0675">Receptor</keyword>
<feature type="transmembrane region" description="Helical" evidence="9">
    <location>
        <begin position="140"/>
        <end position="158"/>
    </location>
</feature>
<evidence type="ECO:0000256" key="8">
    <source>
        <dbReference type="ARBA" id="ARBA00023224"/>
    </source>
</evidence>
<reference evidence="10" key="2">
    <citation type="submission" date="2020-05" db="UniProtKB">
        <authorList>
            <consortium name="EnsemblMetazoa"/>
        </authorList>
    </citation>
    <scope>IDENTIFICATION</scope>
    <source>
        <strain evidence="10">FAR1</strain>
    </source>
</reference>
<accession>A0A182QR19</accession>
<feature type="transmembrane region" description="Helical" evidence="9">
    <location>
        <begin position="178"/>
        <end position="203"/>
    </location>
</feature>
<feature type="transmembrane region" description="Helical" evidence="9">
    <location>
        <begin position="268"/>
        <end position="286"/>
    </location>
</feature>
<keyword evidence="3 9" id="KW-0812">Transmembrane</keyword>
<comment type="subcellular location">
    <subcellularLocation>
        <location evidence="1">Membrane</location>
        <topology evidence="1">Multi-pass membrane protein</topology>
    </subcellularLocation>
</comment>
<evidence type="ECO:0000256" key="9">
    <source>
        <dbReference type="SAM" id="Phobius"/>
    </source>
</evidence>
<evidence type="ECO:0008006" key="12">
    <source>
        <dbReference type="Google" id="ProtNLM"/>
    </source>
</evidence>
<evidence type="ECO:0000256" key="5">
    <source>
        <dbReference type="ARBA" id="ARBA00022989"/>
    </source>
</evidence>
<keyword evidence="8" id="KW-0807">Transducer</keyword>
<feature type="transmembrane region" description="Helical" evidence="9">
    <location>
        <begin position="79"/>
        <end position="102"/>
    </location>
</feature>
<organism evidence="10 11">
    <name type="scientific">Anopheles farauti</name>
    <dbReference type="NCBI Taxonomy" id="69004"/>
    <lineage>
        <taxon>Eukaryota</taxon>
        <taxon>Metazoa</taxon>
        <taxon>Ecdysozoa</taxon>
        <taxon>Arthropoda</taxon>
        <taxon>Hexapoda</taxon>
        <taxon>Insecta</taxon>
        <taxon>Pterygota</taxon>
        <taxon>Neoptera</taxon>
        <taxon>Endopterygota</taxon>
        <taxon>Diptera</taxon>
        <taxon>Nematocera</taxon>
        <taxon>Culicoidea</taxon>
        <taxon>Culicidae</taxon>
        <taxon>Anophelinae</taxon>
        <taxon>Anopheles</taxon>
    </lineage>
</organism>
<dbReference type="VEuPathDB" id="VectorBase:AFAF015162"/>
<feature type="transmembrane region" description="Helical" evidence="9">
    <location>
        <begin position="298"/>
        <end position="316"/>
    </location>
</feature>
<evidence type="ECO:0000256" key="2">
    <source>
        <dbReference type="ARBA" id="ARBA00022606"/>
    </source>
</evidence>
<feature type="transmembrane region" description="Helical" evidence="9">
    <location>
        <begin position="54"/>
        <end position="73"/>
    </location>
</feature>
<dbReference type="GO" id="GO:0004984">
    <property type="term" value="F:olfactory receptor activity"/>
    <property type="evidence" value="ECO:0007669"/>
    <property type="project" value="InterPro"/>
</dbReference>
<sequence>MHLWRVFRRKLAPLLELQADSDFFALLRQLLVVSGVHLETNRAWVRWLFRLYQLLYPAQCLIWLYRTWLVAFVEQNKTLSLSLLCGLFALTTISVRCWLILLSYGRLATVRRYINSQRFLRNDPTARQIRQRAFRANNTLTLGLVAYGLVNFLVYELFGLQSHDIFRMPDYLWRTNATLAWTLHVAVHPMTLTGLAAFVASFLNMHTLLTALQAEFRLVEYAFGGLLSRRVGESPDVDGLWCELNRELGCCVREHCEVVRHIREVNRVFSFSIIVQYYTALLSLAIDTFFVSYHGFDFVTVMVVTFSTLLVFEWYHSCKLVEDLQATLFPSTANGRRLTNTSPITIAALLAISARLHHRLGLGFIAAGSTVALLLLLLLM</sequence>
<keyword evidence="2" id="KW-0716">Sensory transduction</keyword>